<keyword evidence="3" id="KW-1185">Reference proteome</keyword>
<evidence type="ECO:0000313" key="2">
    <source>
        <dbReference type="EMBL" id="BAJ63767.1"/>
    </source>
</evidence>
<organism evidence="2 3">
    <name type="scientific">Anaerolinea thermophila (strain DSM 14523 / JCM 11388 / NBRC 100420 / UNI-1)</name>
    <dbReference type="NCBI Taxonomy" id="926569"/>
    <lineage>
        <taxon>Bacteria</taxon>
        <taxon>Bacillati</taxon>
        <taxon>Chloroflexota</taxon>
        <taxon>Anaerolineae</taxon>
        <taxon>Anaerolineales</taxon>
        <taxon>Anaerolineaceae</taxon>
        <taxon>Anaerolinea</taxon>
    </lineage>
</organism>
<feature type="transmembrane region" description="Helical" evidence="1">
    <location>
        <begin position="6"/>
        <end position="26"/>
    </location>
</feature>
<dbReference type="KEGG" id="atm:ANT_17410"/>
<evidence type="ECO:0000313" key="3">
    <source>
        <dbReference type="Proteomes" id="UP000008922"/>
    </source>
</evidence>
<keyword evidence="1" id="KW-0472">Membrane</keyword>
<dbReference type="AlphaFoldDB" id="E8N5Q3"/>
<evidence type="ECO:0000256" key="1">
    <source>
        <dbReference type="SAM" id="Phobius"/>
    </source>
</evidence>
<dbReference type="RefSeq" id="WP_013560145.1">
    <property type="nucleotide sequence ID" value="NC_014960.1"/>
</dbReference>
<dbReference type="OrthoDB" id="9927788at2"/>
<keyword evidence="1" id="KW-1133">Transmembrane helix</keyword>
<dbReference type="HOGENOM" id="CLU_1286550_0_0_0"/>
<accession>E8N5Q3</accession>
<sequence>MNKQTWSIFFIFAFALSLWFGFLVAIRMEQLGLIHFSASTSTEPQSQVNYLLIEVDSLTSRTPVFQSAWIALRYQSSTQSALHLIRIDTSEEFHTNLQNAFQVRQNKLGSKFTKHLTKKGYEWGYFIVVDQESLKTLKLAFPKEISDSTENNLKGLLSATCQVLGARPILSYPVNFDTLKEHIVTNWTKDLANKEWERLTASPKTTRCEWYPTN</sequence>
<gene>
    <name evidence="2" type="ordered locus">ANT_17410</name>
</gene>
<dbReference type="InParanoid" id="E8N5Q3"/>
<name>E8N5Q3_ANATU</name>
<proteinExistence type="predicted"/>
<dbReference type="EMBL" id="AP012029">
    <property type="protein sequence ID" value="BAJ63767.1"/>
    <property type="molecule type" value="Genomic_DNA"/>
</dbReference>
<reference evidence="2 3" key="1">
    <citation type="submission" date="2010-12" db="EMBL/GenBank/DDBJ databases">
        <title>Whole genome sequence of Anaerolinea thermophila UNI-1.</title>
        <authorList>
            <person name="Narita-Yamada S."/>
            <person name="Kishi E."/>
            <person name="Watanabe Y."/>
            <person name="Takasaki K."/>
            <person name="Ankai A."/>
            <person name="Oguchi A."/>
            <person name="Fukui S."/>
            <person name="Takahashi M."/>
            <person name="Yashiro I."/>
            <person name="Hosoyama A."/>
            <person name="Sekiguchi Y."/>
            <person name="Hanada S."/>
            <person name="Fujita N."/>
        </authorList>
    </citation>
    <scope>NUCLEOTIDE SEQUENCE [LARGE SCALE GENOMIC DNA]</scope>
    <source>
        <strain evidence="3">DSM 14523 / JCM 11388 / NBRC 100420 / UNI-1</strain>
    </source>
</reference>
<keyword evidence="1" id="KW-0812">Transmembrane</keyword>
<dbReference type="Proteomes" id="UP000008922">
    <property type="component" value="Chromosome"/>
</dbReference>
<dbReference type="STRING" id="926569.ANT_17410"/>
<protein>
    <submittedName>
        <fullName evidence="2">Uncharacterized protein</fullName>
    </submittedName>
</protein>